<sequence length="463" mass="48818">MKTRAVTCSALTLAAWAAVSIAAAIGAMPVSAQPLAPAACTENFEDTATLYASGGWTRFNTSEGVPNGFEPTVLWDTIGAEGGVADFFTFGAHRGTDFSRILVNAIGVAGEEHTASAWTLTPQIRFQPGARLAFWTRSIYQPMPLGDRLYVRACNSGPCTSVGSGPDDLGDFTQELLVINPMLYPTLGGDGSQAAYGYPTFWTRYEVTLPASGEGRVAFHYHVPNVGYWPGVNNGVLVALDSVELAGAGNCPFPGAPLDDPLFGDAFDAGAASDTVAITQNANLTDVEPVPENAICGLVAESNFYLRRFALAADHGLQARIVVDSVDIGIARAGTVGRLPVTLFGIPRGAPLTYANMSAIGSGEMAVVGNEVQFVRNVRTPGVIENPTTHDLVVQIELPRGVFEFLIGTNSAPQSAPSYVASQCQVMPSEPTDWSTVGTYQTGNSLVMAVHLREEPQRPAAAD</sequence>
<dbReference type="OrthoDB" id="6580839at2"/>
<evidence type="ECO:0000313" key="3">
    <source>
        <dbReference type="Proteomes" id="UP000076830"/>
    </source>
</evidence>
<dbReference type="STRING" id="1300342.I596_203"/>
<dbReference type="AlphaFoldDB" id="A0A167G7W2"/>
<feature type="chain" id="PRO_5007886677" evidence="1">
    <location>
        <begin position="33"/>
        <end position="463"/>
    </location>
</feature>
<keyword evidence="3" id="KW-1185">Reference proteome</keyword>
<accession>A0A167G7W2</accession>
<dbReference type="EMBL" id="CP015249">
    <property type="protein sequence ID" value="ANB16242.1"/>
    <property type="molecule type" value="Genomic_DNA"/>
</dbReference>
<protein>
    <submittedName>
        <fullName evidence="2">Uncharacterized protein</fullName>
    </submittedName>
</protein>
<gene>
    <name evidence="2" type="ORF">I596_203</name>
</gene>
<feature type="signal peptide" evidence="1">
    <location>
        <begin position="1"/>
        <end position="32"/>
    </location>
</feature>
<evidence type="ECO:0000313" key="2">
    <source>
        <dbReference type="EMBL" id="ANB16242.1"/>
    </source>
</evidence>
<name>A0A167G7W2_9GAMM</name>
<dbReference type="RefSeq" id="WP_067642889.1">
    <property type="nucleotide sequence ID" value="NZ_CP015249.1"/>
</dbReference>
<dbReference type="KEGG" id="dko:I596_203"/>
<proteinExistence type="predicted"/>
<dbReference type="Proteomes" id="UP000076830">
    <property type="component" value="Chromosome"/>
</dbReference>
<dbReference type="Gene3D" id="2.60.120.200">
    <property type="match status" value="1"/>
</dbReference>
<organism evidence="2 3">
    <name type="scientific">Dokdonella koreensis DS-123</name>
    <dbReference type="NCBI Taxonomy" id="1300342"/>
    <lineage>
        <taxon>Bacteria</taxon>
        <taxon>Pseudomonadati</taxon>
        <taxon>Pseudomonadota</taxon>
        <taxon>Gammaproteobacteria</taxon>
        <taxon>Lysobacterales</taxon>
        <taxon>Rhodanobacteraceae</taxon>
        <taxon>Dokdonella</taxon>
    </lineage>
</organism>
<reference evidence="2 3" key="1">
    <citation type="submission" date="2016-04" db="EMBL/GenBank/DDBJ databases">
        <title>Complete genome sequence of Dokdonella koreensis DS-123T.</title>
        <authorList>
            <person name="Kim J.F."/>
            <person name="Lee H."/>
            <person name="Kwak M.-J."/>
        </authorList>
    </citation>
    <scope>NUCLEOTIDE SEQUENCE [LARGE SCALE GENOMIC DNA]</scope>
    <source>
        <strain evidence="2 3">DS-123</strain>
    </source>
</reference>
<keyword evidence="1" id="KW-0732">Signal</keyword>
<dbReference type="NCBIfam" id="NF038128">
    <property type="entry name" value="choice_anch_J"/>
    <property type="match status" value="1"/>
</dbReference>
<evidence type="ECO:0000256" key="1">
    <source>
        <dbReference type="SAM" id="SignalP"/>
    </source>
</evidence>